<protein>
    <submittedName>
        <fullName evidence="1">Uncharacterized protein</fullName>
    </submittedName>
</protein>
<comment type="caution">
    <text evidence="1">The sequence shown here is derived from an EMBL/GenBank/DDBJ whole genome shotgun (WGS) entry which is preliminary data.</text>
</comment>
<dbReference type="EMBL" id="JACHUQ010000004">
    <property type="protein sequence ID" value="MBZ7974405.1"/>
    <property type="molecule type" value="Genomic_DNA"/>
</dbReference>
<sequence length="121" mass="14377">MNIKSFFEGILDEIMLNGINLTRYKKEYLFVSFSILVIVATVINTRVIYSFNLSNMNEFMTIFSNFSSRNAINFHSIYEFRIILAFFIVIFTEFFSGLIRYIFLREIKLSHNNYSYINDAI</sequence>
<keyword evidence="2" id="KW-1185">Reference proteome</keyword>
<organism evidence="1 2">
    <name type="scientific">Campylobacter molothri</name>
    <dbReference type="NCBI Taxonomy" id="1032242"/>
    <lineage>
        <taxon>Bacteria</taxon>
        <taxon>Pseudomonadati</taxon>
        <taxon>Campylobacterota</taxon>
        <taxon>Epsilonproteobacteria</taxon>
        <taxon>Campylobacterales</taxon>
        <taxon>Campylobacteraceae</taxon>
        <taxon>Campylobacter</taxon>
    </lineage>
</organism>
<reference evidence="1" key="1">
    <citation type="submission" date="2020-07" db="EMBL/GenBank/DDBJ databases">
        <title>Campylobacter molothri sp. nov. isolated from wild birds.</title>
        <authorList>
            <person name="Miller W.G."/>
            <person name="Chapman M.H."/>
            <person name="Yee E."/>
            <person name="Lopes B.S."/>
            <person name="Forbes K.J."/>
        </authorList>
    </citation>
    <scope>NUCLEOTIDE SEQUENCE</scope>
    <source>
        <strain evidence="1">RM9754</strain>
    </source>
</reference>
<gene>
    <name evidence="1" type="ORF">H2252_03315</name>
</gene>
<name>A0ACC5W1S6_9BACT</name>
<evidence type="ECO:0000313" key="1">
    <source>
        <dbReference type="EMBL" id="MBZ7974405.1"/>
    </source>
</evidence>
<dbReference type="Proteomes" id="UP001319828">
    <property type="component" value="Unassembled WGS sequence"/>
</dbReference>
<accession>A0ACC5W1S6</accession>
<proteinExistence type="predicted"/>
<evidence type="ECO:0000313" key="2">
    <source>
        <dbReference type="Proteomes" id="UP001319828"/>
    </source>
</evidence>